<accession>A0A3S8NF30</accession>
<gene>
    <name evidence="1" type="ORF">SBRV1_gp10</name>
</gene>
<keyword evidence="2" id="KW-1185">Reference proteome</keyword>
<proteinExistence type="predicted"/>
<protein>
    <submittedName>
        <fullName evidence="1">Uncharacterized protein</fullName>
    </submittedName>
</protein>
<reference evidence="1" key="1">
    <citation type="journal article" date="2018" name="Environ. Microbiol.">
        <title>New archaeal viruses discovered by metagenomic analysis of viral communities in enrichment cultures.</title>
        <authorList>
            <person name="Liu Y."/>
            <person name="Brandt D."/>
            <person name="Ishino S."/>
            <person name="Ishino Y."/>
            <person name="Koonin E.V."/>
            <person name="Kalinowski J."/>
            <person name="Krupovic M."/>
            <person name="Prangishvili D."/>
        </authorList>
    </citation>
    <scope>NUCLEOTIDE SEQUENCE [LARGE SCALE GENOMIC DNA]</scope>
</reference>
<sequence>MWQDIIEKMKRCIDENCLLQVLHECYENCKDDECESICNMLYEERSRDLEF</sequence>
<evidence type="ECO:0000313" key="1">
    <source>
        <dbReference type="EMBL" id="AZI75899.1"/>
    </source>
</evidence>
<organism evidence="1">
    <name type="scientific">Sulfolobales Beppu rod-shaped virus 1</name>
    <dbReference type="NCBI Taxonomy" id="2493121"/>
    <lineage>
        <taxon>Viruses</taxon>
        <taxon>Adnaviria</taxon>
        <taxon>Zilligvirae</taxon>
        <taxon>Taleaviricota</taxon>
        <taxon>Tokiviricetes</taxon>
        <taxon>Ligamenvirales</taxon>
        <taxon>Rudiviridae</taxon>
        <taxon>Japarudivirus</taxon>
        <taxon>Japarudivirus beppuense</taxon>
        <taxon>Japarudivirus SBRV1</taxon>
    </lineage>
</organism>
<evidence type="ECO:0000313" key="2">
    <source>
        <dbReference type="Proteomes" id="UP000277970"/>
    </source>
</evidence>
<name>A0A3S8NF30_9VIRU</name>
<dbReference type="Proteomes" id="UP000277970">
    <property type="component" value="Segment"/>
</dbReference>
<dbReference type="EMBL" id="MK064565">
    <property type="protein sequence ID" value="AZI75899.1"/>
    <property type="molecule type" value="Genomic_DNA"/>
</dbReference>